<feature type="transmembrane region" description="Helical" evidence="15">
    <location>
        <begin position="181"/>
        <end position="205"/>
    </location>
</feature>
<dbReference type="RefSeq" id="XP_001796332.1">
    <property type="nucleotide sequence ID" value="XM_001796280.1"/>
</dbReference>
<evidence type="ECO:0000313" key="19">
    <source>
        <dbReference type="Proteomes" id="UP000663193"/>
    </source>
</evidence>
<feature type="transmembrane region" description="Helical" evidence="15">
    <location>
        <begin position="294"/>
        <end position="314"/>
    </location>
</feature>
<evidence type="ECO:0000256" key="9">
    <source>
        <dbReference type="ARBA" id="ARBA00022989"/>
    </source>
</evidence>
<feature type="chain" id="PRO_5034861509" description="CFEM domain-containing protein" evidence="16">
    <location>
        <begin position="20"/>
        <end position="541"/>
    </location>
</feature>
<dbReference type="KEGG" id="pno:SNOG_05942"/>
<evidence type="ECO:0000256" key="7">
    <source>
        <dbReference type="ARBA" id="ARBA00022692"/>
    </source>
</evidence>
<protein>
    <recommendedName>
        <fullName evidence="17">CFEM domain-containing protein</fullName>
    </recommendedName>
</protein>
<feature type="domain" description="CFEM" evidence="17">
    <location>
        <begin position="32"/>
        <end position="96"/>
    </location>
</feature>
<name>A0A7U2I9F8_PHANO</name>
<feature type="transmembrane region" description="Helical" evidence="15">
    <location>
        <begin position="139"/>
        <end position="161"/>
    </location>
</feature>
<dbReference type="Proteomes" id="UP000663193">
    <property type="component" value="Chromosome 19"/>
</dbReference>
<dbReference type="AlphaFoldDB" id="A0A7U2I9F8"/>
<evidence type="ECO:0000256" key="5">
    <source>
        <dbReference type="ARBA" id="ARBA00022525"/>
    </source>
</evidence>
<dbReference type="PROSITE" id="PS51257">
    <property type="entry name" value="PROKAR_LIPOPROTEIN"/>
    <property type="match status" value="1"/>
</dbReference>
<keyword evidence="7 15" id="KW-0812">Transmembrane</keyword>
<comment type="similarity">
    <text evidence="4">Belongs to the RBT5 family.</text>
</comment>
<keyword evidence="8 16" id="KW-0732">Signal</keyword>
<evidence type="ECO:0000256" key="1">
    <source>
        <dbReference type="ARBA" id="ARBA00004141"/>
    </source>
</evidence>
<evidence type="ECO:0000256" key="13">
    <source>
        <dbReference type="ARBA" id="ARBA00038359"/>
    </source>
</evidence>
<comment type="subcellular location">
    <subcellularLocation>
        <location evidence="2">Membrane</location>
        <topology evidence="2">Lipid-anchor</topology>
        <topology evidence="2">GPI-anchor</topology>
    </subcellularLocation>
    <subcellularLocation>
        <location evidence="1">Membrane</location>
        <topology evidence="1">Multi-pass membrane protein</topology>
    </subcellularLocation>
    <subcellularLocation>
        <location evidence="3">Secreted</location>
    </subcellularLocation>
</comment>
<dbReference type="InterPro" id="IPR008427">
    <property type="entry name" value="Extracellular_membr_CFEM_dom"/>
</dbReference>
<feature type="region of interest" description="Disordered" evidence="14">
    <location>
        <begin position="483"/>
        <end position="524"/>
    </location>
</feature>
<evidence type="ECO:0000256" key="10">
    <source>
        <dbReference type="ARBA" id="ARBA00023136"/>
    </source>
</evidence>
<gene>
    <name evidence="18" type="ORF">JI435_059420</name>
</gene>
<evidence type="ECO:0000256" key="6">
    <source>
        <dbReference type="ARBA" id="ARBA00022622"/>
    </source>
</evidence>
<feature type="signal peptide" evidence="16">
    <location>
        <begin position="1"/>
        <end position="19"/>
    </location>
</feature>
<evidence type="ECO:0000259" key="17">
    <source>
        <dbReference type="SMART" id="SM00747"/>
    </source>
</evidence>
<keyword evidence="9 15" id="KW-1133">Transmembrane helix</keyword>
<dbReference type="GO" id="GO:0098552">
    <property type="term" value="C:side of membrane"/>
    <property type="evidence" value="ECO:0007669"/>
    <property type="project" value="UniProtKB-KW"/>
</dbReference>
<dbReference type="OrthoDB" id="408702at2759"/>
<evidence type="ECO:0000256" key="4">
    <source>
        <dbReference type="ARBA" id="ARBA00010031"/>
    </source>
</evidence>
<evidence type="ECO:0000256" key="2">
    <source>
        <dbReference type="ARBA" id="ARBA00004589"/>
    </source>
</evidence>
<comment type="similarity">
    <text evidence="13">Belongs to the SAT4 family.</text>
</comment>
<dbReference type="PANTHER" id="PTHR33048:SF131">
    <property type="entry name" value="INTEGRAL MEMBRANE PROTEIN"/>
    <property type="match status" value="1"/>
</dbReference>
<keyword evidence="6" id="KW-0336">GPI-anchor</keyword>
<evidence type="ECO:0000256" key="16">
    <source>
        <dbReference type="SAM" id="SignalP"/>
    </source>
</evidence>
<dbReference type="PANTHER" id="PTHR33048">
    <property type="entry name" value="PTH11-LIKE INTEGRAL MEMBRANE PROTEIN (AFU_ORTHOLOGUE AFUA_5G11245)"/>
    <property type="match status" value="1"/>
</dbReference>
<feature type="transmembrane region" description="Helical" evidence="15">
    <location>
        <begin position="257"/>
        <end position="282"/>
    </location>
</feature>
<dbReference type="Pfam" id="PF20684">
    <property type="entry name" value="Fung_rhodopsin"/>
    <property type="match status" value="1"/>
</dbReference>
<dbReference type="OMA" id="FDPTWDY"/>
<dbReference type="SMART" id="SM00747">
    <property type="entry name" value="CFEM"/>
    <property type="match status" value="1"/>
</dbReference>
<feature type="transmembrane region" description="Helical" evidence="15">
    <location>
        <begin position="106"/>
        <end position="127"/>
    </location>
</feature>
<evidence type="ECO:0000256" key="15">
    <source>
        <dbReference type="SAM" id="Phobius"/>
    </source>
</evidence>
<feature type="region of interest" description="Disordered" evidence="14">
    <location>
        <begin position="376"/>
        <end position="399"/>
    </location>
</feature>
<reference evidence="19" key="1">
    <citation type="journal article" date="2021" name="BMC Genomics">
        <title>Chromosome-level genome assembly and manually-curated proteome of model necrotroph Parastagonospora nodorum Sn15 reveals a genome-wide trove of candidate effector homologs, and redundancy of virulence-related functions within an accessory chromosome.</title>
        <authorList>
            <person name="Bertazzoni S."/>
            <person name="Jones D.A.B."/>
            <person name="Phan H.T."/>
            <person name="Tan K.-C."/>
            <person name="Hane J.K."/>
        </authorList>
    </citation>
    <scope>NUCLEOTIDE SEQUENCE [LARGE SCALE GENOMIC DNA]</scope>
    <source>
        <strain evidence="19">SN15 / ATCC MYA-4574 / FGSC 10173)</strain>
    </source>
</reference>
<dbReference type="InterPro" id="IPR052337">
    <property type="entry name" value="SAT4-like"/>
</dbReference>
<keyword evidence="6" id="KW-0325">Glycoprotein</keyword>
<sequence>MKLWALTTCLLFILGSCDAAFTDSDLESRALGLSDIPACGIKCMIQTVPASGCSLTDVDCVCHNDKLTLTLSACMLANCTMSDTLGSVKVQSDLCGFSQASKRTEMFMYTGIIYPLAILLVALRIAGKIVSKHISMDDWLVVAALLLLALPVGCVLEMTKIGFGKHLWNLEDGELLQILRFFWVAQSFYVLVLAMIKVSLVFFYLEIFTTRQFRVAAYIVLTYIVVNSLVIFFLTIFSCTPISGFWDRDVKAKCLDVQALAYANSGSAILQDLILLILPMVFIRNLQMKRYRKIAVGLMFAFGTFGCVATIVRLRTLLSFRISLDPTWDYVPVTIWTELELAAGFVCVSMPSIRILIMKAVPVRVREFLSHVTQSSRSRSRSKSSSKPSQQREWKKPSSWMTLSHDANGSVHGSSKGTNIDSLWSQYSLAPTDHQHLRSNSHRLDSTLSNYSEPKVSVIRPPFSEKRLDSRHEQMELLRVPKSPRTARQSMKSEASRDSRITALPSMTQIGLLPDGSFSDDDVRKKTMKGFGRTWSRENHR</sequence>
<evidence type="ECO:0000256" key="14">
    <source>
        <dbReference type="SAM" id="MobiDB-lite"/>
    </source>
</evidence>
<keyword evidence="10 15" id="KW-0472">Membrane</keyword>
<keyword evidence="12" id="KW-0449">Lipoprotein</keyword>
<evidence type="ECO:0000256" key="12">
    <source>
        <dbReference type="ARBA" id="ARBA00023288"/>
    </source>
</evidence>
<dbReference type="VEuPathDB" id="FungiDB:JI435_059420"/>
<accession>A0A7U2I9F8</accession>
<keyword evidence="5" id="KW-0964">Secreted</keyword>
<evidence type="ECO:0000313" key="18">
    <source>
        <dbReference type="EMBL" id="QRD05662.1"/>
    </source>
</evidence>
<dbReference type="InterPro" id="IPR049326">
    <property type="entry name" value="Rhodopsin_dom_fungi"/>
</dbReference>
<keyword evidence="11" id="KW-1015">Disulfide bond</keyword>
<evidence type="ECO:0000256" key="11">
    <source>
        <dbReference type="ARBA" id="ARBA00023157"/>
    </source>
</evidence>
<evidence type="ECO:0000256" key="3">
    <source>
        <dbReference type="ARBA" id="ARBA00004613"/>
    </source>
</evidence>
<dbReference type="Pfam" id="PF05730">
    <property type="entry name" value="CFEM"/>
    <property type="match status" value="1"/>
</dbReference>
<evidence type="ECO:0000256" key="8">
    <source>
        <dbReference type="ARBA" id="ARBA00022729"/>
    </source>
</evidence>
<organism evidence="18 19">
    <name type="scientific">Phaeosphaeria nodorum (strain SN15 / ATCC MYA-4574 / FGSC 10173)</name>
    <name type="common">Glume blotch fungus</name>
    <name type="synonym">Parastagonospora nodorum</name>
    <dbReference type="NCBI Taxonomy" id="321614"/>
    <lineage>
        <taxon>Eukaryota</taxon>
        <taxon>Fungi</taxon>
        <taxon>Dikarya</taxon>
        <taxon>Ascomycota</taxon>
        <taxon>Pezizomycotina</taxon>
        <taxon>Dothideomycetes</taxon>
        <taxon>Pleosporomycetidae</taxon>
        <taxon>Pleosporales</taxon>
        <taxon>Pleosporineae</taxon>
        <taxon>Phaeosphaeriaceae</taxon>
        <taxon>Parastagonospora</taxon>
    </lineage>
</organism>
<dbReference type="GO" id="GO:0005576">
    <property type="term" value="C:extracellular region"/>
    <property type="evidence" value="ECO:0007669"/>
    <property type="project" value="UniProtKB-SubCell"/>
</dbReference>
<proteinExistence type="inferred from homology"/>
<feature type="transmembrane region" description="Helical" evidence="15">
    <location>
        <begin position="217"/>
        <end position="237"/>
    </location>
</feature>
<keyword evidence="19" id="KW-1185">Reference proteome</keyword>
<dbReference type="EMBL" id="CP069041">
    <property type="protein sequence ID" value="QRD05662.1"/>
    <property type="molecule type" value="Genomic_DNA"/>
</dbReference>